<gene>
    <name evidence="1" type="ORF">DPPLL_36350</name>
</gene>
<reference evidence="1 2" key="1">
    <citation type="submission" date="2022-01" db="EMBL/GenBank/DDBJ databases">
        <title>Desulfofustis limnae sp. nov., a novel mesophilic sulfate-reducing bacterium isolated from marsh soil.</title>
        <authorList>
            <person name="Watanabe M."/>
            <person name="Takahashi A."/>
            <person name="Kojima H."/>
            <person name="Fukui M."/>
        </authorList>
    </citation>
    <scope>NUCLEOTIDE SEQUENCE [LARGE SCALE GENOMIC DNA]</scope>
    <source>
        <strain evidence="1 2">PPLL</strain>
    </source>
</reference>
<proteinExistence type="predicted"/>
<evidence type="ECO:0000313" key="2">
    <source>
        <dbReference type="Proteomes" id="UP000830055"/>
    </source>
</evidence>
<sequence length="79" mass="8687">MLEEDRGTFDVIAVEGMGDHAIVIVVVQIGTWEEPYLFFLNGLVKIFKETLVSPGLVGGMEDFGRAMLEPGDDDRVTLS</sequence>
<accession>A0ABM7WE91</accession>
<organism evidence="1 2">
    <name type="scientific">Desulfofustis limnaeus</name>
    <dbReference type="NCBI Taxonomy" id="2740163"/>
    <lineage>
        <taxon>Bacteria</taxon>
        <taxon>Pseudomonadati</taxon>
        <taxon>Thermodesulfobacteriota</taxon>
        <taxon>Desulfobulbia</taxon>
        <taxon>Desulfobulbales</taxon>
        <taxon>Desulfocapsaceae</taxon>
        <taxon>Desulfofustis</taxon>
    </lineage>
</organism>
<dbReference type="Proteomes" id="UP000830055">
    <property type="component" value="Chromosome"/>
</dbReference>
<dbReference type="EMBL" id="AP025516">
    <property type="protein sequence ID" value="BDD89270.1"/>
    <property type="molecule type" value="Genomic_DNA"/>
</dbReference>
<keyword evidence="2" id="KW-1185">Reference proteome</keyword>
<name>A0ABM7WE91_9BACT</name>
<evidence type="ECO:0000313" key="1">
    <source>
        <dbReference type="EMBL" id="BDD89270.1"/>
    </source>
</evidence>
<protein>
    <submittedName>
        <fullName evidence="1">Uncharacterized protein</fullName>
    </submittedName>
</protein>